<dbReference type="SMART" id="SM00354">
    <property type="entry name" value="HTH_LACI"/>
    <property type="match status" value="1"/>
</dbReference>
<dbReference type="SUPFAM" id="SSF47413">
    <property type="entry name" value="lambda repressor-like DNA-binding domains"/>
    <property type="match status" value="1"/>
</dbReference>
<protein>
    <recommendedName>
        <fullName evidence="1">HTH lacI-type domain-containing protein</fullName>
    </recommendedName>
</protein>
<proteinExistence type="predicted"/>
<dbReference type="InterPro" id="IPR010982">
    <property type="entry name" value="Lambda_DNA-bd_dom_sf"/>
</dbReference>
<evidence type="ECO:0000259" key="1">
    <source>
        <dbReference type="PROSITE" id="PS50932"/>
    </source>
</evidence>
<dbReference type="GO" id="GO:0003677">
    <property type="term" value="F:DNA binding"/>
    <property type="evidence" value="ECO:0007669"/>
    <property type="project" value="InterPro"/>
</dbReference>
<keyword evidence="3" id="KW-1185">Reference proteome</keyword>
<organism evidence="2 3">
    <name type="scientific">Heyndrickxia sporothermodurans</name>
    <dbReference type="NCBI Taxonomy" id="46224"/>
    <lineage>
        <taxon>Bacteria</taxon>
        <taxon>Bacillati</taxon>
        <taxon>Bacillota</taxon>
        <taxon>Bacilli</taxon>
        <taxon>Bacillales</taxon>
        <taxon>Bacillaceae</taxon>
        <taxon>Heyndrickxia</taxon>
    </lineage>
</organism>
<dbReference type="PATRIC" id="fig|46224.3.peg.1960"/>
<sequence>MATIADVAKLAGLSRATVSRVINNHPYVSDEKRDFYLYVI</sequence>
<name>A0A150LA81_9BACI</name>
<comment type="caution">
    <text evidence="2">The sequence shown here is derived from an EMBL/GenBank/DDBJ whole genome shotgun (WGS) entry which is preliminary data.</text>
</comment>
<reference evidence="2 3" key="1">
    <citation type="submission" date="2016-01" db="EMBL/GenBank/DDBJ databases">
        <title>Genome Sequences of Twelve Sporeforming Bacillus Species Isolated from Foods.</title>
        <authorList>
            <person name="Berendsen E.M."/>
            <person name="Wells-Bennik M.H."/>
            <person name="Krawcyk A.O."/>
            <person name="De Jong A."/>
            <person name="Holsappel S."/>
            <person name="Eijlander R.T."/>
            <person name="Kuipers O.P."/>
        </authorList>
    </citation>
    <scope>NUCLEOTIDE SEQUENCE [LARGE SCALE GENOMIC DNA]</scope>
    <source>
        <strain evidence="2 3">B4102</strain>
    </source>
</reference>
<dbReference type="GO" id="GO:0006355">
    <property type="term" value="P:regulation of DNA-templated transcription"/>
    <property type="evidence" value="ECO:0007669"/>
    <property type="project" value="InterPro"/>
</dbReference>
<dbReference type="CDD" id="cd01392">
    <property type="entry name" value="HTH_LacI"/>
    <property type="match status" value="1"/>
</dbReference>
<dbReference type="Proteomes" id="UP000075666">
    <property type="component" value="Unassembled WGS sequence"/>
</dbReference>
<dbReference type="Gene3D" id="1.10.260.40">
    <property type="entry name" value="lambda repressor-like DNA-binding domains"/>
    <property type="match status" value="1"/>
</dbReference>
<evidence type="ECO:0000313" key="3">
    <source>
        <dbReference type="Proteomes" id="UP000075666"/>
    </source>
</evidence>
<dbReference type="AlphaFoldDB" id="A0A150LA81"/>
<dbReference type="InterPro" id="IPR000843">
    <property type="entry name" value="HTH_LacI"/>
</dbReference>
<feature type="domain" description="HTH lacI-type" evidence="1">
    <location>
        <begin position="2"/>
        <end position="34"/>
    </location>
</feature>
<accession>A0A150LA81</accession>
<dbReference type="PRINTS" id="PR00036">
    <property type="entry name" value="HTHLACI"/>
</dbReference>
<gene>
    <name evidence="2" type="ORF">B4102_2725</name>
</gene>
<evidence type="ECO:0000313" key="2">
    <source>
        <dbReference type="EMBL" id="KYD08919.1"/>
    </source>
</evidence>
<dbReference type="PROSITE" id="PS50932">
    <property type="entry name" value="HTH_LACI_2"/>
    <property type="match status" value="1"/>
</dbReference>
<dbReference type="STRING" id="46224.B4102_2725"/>
<dbReference type="EMBL" id="LQYN01000027">
    <property type="protein sequence ID" value="KYD08919.1"/>
    <property type="molecule type" value="Genomic_DNA"/>
</dbReference>
<dbReference type="Pfam" id="PF00356">
    <property type="entry name" value="LacI"/>
    <property type="match status" value="1"/>
</dbReference>